<feature type="domain" description="Pirin C-terminal" evidence="5">
    <location>
        <begin position="193"/>
        <end position="289"/>
    </location>
</feature>
<evidence type="ECO:0000313" key="6">
    <source>
        <dbReference type="EMBL" id="QQD18794.1"/>
    </source>
</evidence>
<comment type="cofactor">
    <cofactor evidence="2">
        <name>Fe cation</name>
        <dbReference type="ChEBI" id="CHEBI:24875"/>
    </cofactor>
    <text evidence="2">Binds 1 Fe cation per subunit.</text>
</comment>
<dbReference type="EMBL" id="CP066167">
    <property type="protein sequence ID" value="QQD18794.1"/>
    <property type="molecule type" value="Genomic_DNA"/>
</dbReference>
<evidence type="ECO:0000259" key="5">
    <source>
        <dbReference type="Pfam" id="PF05726"/>
    </source>
</evidence>
<evidence type="ECO:0000313" key="7">
    <source>
        <dbReference type="Proteomes" id="UP000596063"/>
    </source>
</evidence>
<accession>A0A7T4R1U7</accession>
<sequence>MSNLADQLEQGCETVTGCAAVELILTPRVTDLGGFSVRRLLPAIGKKLIGPWVFFDHMGPADFTAGSGINVAPHPHIGIATVTYLFEGEILHRDSLGSLQPIRPGDINLMVAGSGIVHSERERPEISAEDHRLHGLQLWLALPADQEETPPAFHHYPGAEIPTADIDGVPVRVMMGQAYGVTSPVHTFSETLYFEAHLRAGQSLTLPNTDELGLYVAAGAVSLGDTELAQYSMAVLQSPRSVVVTAQQETRLAGIGGAPLGKRFMEWNFVSSRKERIAQAKDDWMAGRFTKVVGDEEEWIPLPGR</sequence>
<dbReference type="Pfam" id="PF05726">
    <property type="entry name" value="Pirin_C"/>
    <property type="match status" value="1"/>
</dbReference>
<proteinExistence type="inferred from homology"/>
<dbReference type="InterPro" id="IPR003829">
    <property type="entry name" value="Pirin_N_dom"/>
</dbReference>
<feature type="binding site" evidence="2">
    <location>
        <position position="74"/>
    </location>
    <ligand>
        <name>Fe cation</name>
        <dbReference type="ChEBI" id="CHEBI:24875"/>
    </ligand>
</feature>
<gene>
    <name evidence="6" type="ORF">I6N98_02715</name>
</gene>
<dbReference type="Gene3D" id="2.60.120.10">
    <property type="entry name" value="Jelly Rolls"/>
    <property type="match status" value="2"/>
</dbReference>
<dbReference type="RefSeq" id="WP_198570283.1">
    <property type="nucleotide sequence ID" value="NZ_CP066167.1"/>
</dbReference>
<keyword evidence="2" id="KW-0408">Iron</keyword>
<dbReference type="Pfam" id="PF02678">
    <property type="entry name" value="Pirin"/>
    <property type="match status" value="1"/>
</dbReference>
<keyword evidence="2" id="KW-0479">Metal-binding</keyword>
<evidence type="ECO:0000256" key="3">
    <source>
        <dbReference type="RuleBase" id="RU003457"/>
    </source>
</evidence>
<dbReference type="InterPro" id="IPR014710">
    <property type="entry name" value="RmlC-like_jellyroll"/>
</dbReference>
<keyword evidence="7" id="KW-1185">Reference proteome</keyword>
<feature type="binding site" evidence="2">
    <location>
        <position position="118"/>
    </location>
    <ligand>
        <name>Fe cation</name>
        <dbReference type="ChEBI" id="CHEBI:24875"/>
    </ligand>
</feature>
<reference evidence="6 7" key="1">
    <citation type="submission" date="2020-12" db="EMBL/GenBank/DDBJ databases">
        <authorList>
            <person name="Shan Y."/>
        </authorList>
    </citation>
    <scope>NUCLEOTIDE SEQUENCE [LARGE SCALE GENOMIC DNA]</scope>
    <source>
        <strain evidence="7">csc3.9</strain>
    </source>
</reference>
<comment type="similarity">
    <text evidence="1 3">Belongs to the pirin family.</text>
</comment>
<evidence type="ECO:0000259" key="4">
    <source>
        <dbReference type="Pfam" id="PF02678"/>
    </source>
</evidence>
<dbReference type="AlphaFoldDB" id="A0A7T4R1U7"/>
<dbReference type="PANTHER" id="PTHR13903">
    <property type="entry name" value="PIRIN-RELATED"/>
    <property type="match status" value="1"/>
</dbReference>
<feature type="domain" description="Pirin N-terminal" evidence="4">
    <location>
        <begin position="36"/>
        <end position="140"/>
    </location>
</feature>
<dbReference type="InterPro" id="IPR011051">
    <property type="entry name" value="RmlC_Cupin_sf"/>
</dbReference>
<dbReference type="PIRSF" id="PIRSF006232">
    <property type="entry name" value="Pirin"/>
    <property type="match status" value="1"/>
</dbReference>
<dbReference type="InterPro" id="IPR012093">
    <property type="entry name" value="Pirin"/>
</dbReference>
<organism evidence="6 7">
    <name type="scientific">Spongiibacter nanhainus</name>
    <dbReference type="NCBI Taxonomy" id="2794344"/>
    <lineage>
        <taxon>Bacteria</taxon>
        <taxon>Pseudomonadati</taxon>
        <taxon>Pseudomonadota</taxon>
        <taxon>Gammaproteobacteria</taxon>
        <taxon>Cellvibrionales</taxon>
        <taxon>Spongiibacteraceae</taxon>
        <taxon>Spongiibacter</taxon>
    </lineage>
</organism>
<evidence type="ECO:0000256" key="1">
    <source>
        <dbReference type="ARBA" id="ARBA00008416"/>
    </source>
</evidence>
<dbReference type="Proteomes" id="UP000596063">
    <property type="component" value="Chromosome"/>
</dbReference>
<feature type="binding site" evidence="2">
    <location>
        <position position="76"/>
    </location>
    <ligand>
        <name>Fe cation</name>
        <dbReference type="ChEBI" id="CHEBI:24875"/>
    </ligand>
</feature>
<feature type="binding site" evidence="2">
    <location>
        <position position="120"/>
    </location>
    <ligand>
        <name>Fe cation</name>
        <dbReference type="ChEBI" id="CHEBI:24875"/>
    </ligand>
</feature>
<dbReference type="CDD" id="cd02909">
    <property type="entry name" value="cupin_pirin_N"/>
    <property type="match status" value="1"/>
</dbReference>
<dbReference type="InterPro" id="IPR008778">
    <property type="entry name" value="Pirin_C_dom"/>
</dbReference>
<protein>
    <submittedName>
        <fullName evidence="6">Pirin family protein</fullName>
    </submittedName>
</protein>
<dbReference type="PANTHER" id="PTHR13903:SF8">
    <property type="entry name" value="PIRIN"/>
    <property type="match status" value="1"/>
</dbReference>
<dbReference type="GO" id="GO:0046872">
    <property type="term" value="F:metal ion binding"/>
    <property type="evidence" value="ECO:0007669"/>
    <property type="project" value="UniProtKB-KW"/>
</dbReference>
<evidence type="ECO:0000256" key="2">
    <source>
        <dbReference type="PIRSR" id="PIRSR006232-1"/>
    </source>
</evidence>
<dbReference type="SUPFAM" id="SSF51182">
    <property type="entry name" value="RmlC-like cupins"/>
    <property type="match status" value="1"/>
</dbReference>
<name>A0A7T4R1U7_9GAMM</name>
<dbReference type="KEGG" id="snan:I6N98_02715"/>